<sequence>MNSELIDQLNGQLGANGLPYTIPIHPNLVHLTLGLFIIGMTFDIVGVLFPFQKWVFKFLGITVERDNFFEVGWYNMFASCIITFFTVGAGFYEMLLATPPADVKSAWGLQAMETMLWHGVGGVFLLAVIVAMTIWRGWQRFVWSKQEYRQTDRQVQWIYLFAGIAIMFIMYIHGTLGAQLAAEFGVHNTADKLLRLGQDLNTTLK</sequence>
<feature type="transmembrane region" description="Helical" evidence="1">
    <location>
        <begin position="72"/>
        <end position="95"/>
    </location>
</feature>
<dbReference type="EMBL" id="JADEXS010000881">
    <property type="protein sequence ID" value="MBE9027394.1"/>
    <property type="molecule type" value="Genomic_DNA"/>
</dbReference>
<feature type="transmembrane region" description="Helical" evidence="1">
    <location>
        <begin position="115"/>
        <end position="135"/>
    </location>
</feature>
<feature type="transmembrane region" description="Helical" evidence="1">
    <location>
        <begin position="156"/>
        <end position="174"/>
    </location>
</feature>
<evidence type="ECO:0000313" key="3">
    <source>
        <dbReference type="EMBL" id="MBE9027394.1"/>
    </source>
</evidence>
<dbReference type="Pfam" id="PF09990">
    <property type="entry name" value="DUF2231"/>
    <property type="match status" value="1"/>
</dbReference>
<gene>
    <name evidence="3" type="ORF">IQ276_34745</name>
</gene>
<accession>A0A8J7A746</accession>
<feature type="domain" description="DUF2231" evidence="2">
    <location>
        <begin position="22"/>
        <end position="189"/>
    </location>
</feature>
<keyword evidence="4" id="KW-1185">Reference proteome</keyword>
<dbReference type="RefSeq" id="WP_190882413.1">
    <property type="nucleotide sequence ID" value="NZ_JADEXS020000001.1"/>
</dbReference>
<evidence type="ECO:0000256" key="1">
    <source>
        <dbReference type="SAM" id="Phobius"/>
    </source>
</evidence>
<name>A0A8J7A746_DESMC</name>
<protein>
    <submittedName>
        <fullName evidence="3">DUF2231 domain-containing protein</fullName>
    </submittedName>
</protein>
<keyword evidence="1" id="KW-0472">Membrane</keyword>
<reference evidence="3" key="1">
    <citation type="submission" date="2020-10" db="EMBL/GenBank/DDBJ databases">
        <authorList>
            <person name="Castelo-Branco R."/>
            <person name="Eusebio N."/>
            <person name="Adriana R."/>
            <person name="Vieira A."/>
            <person name="Brugerolle De Fraissinette N."/>
            <person name="Rezende De Castro R."/>
            <person name="Schneider M.P."/>
            <person name="Vasconcelos V."/>
            <person name="Leao P.N."/>
        </authorList>
    </citation>
    <scope>NUCLEOTIDE SEQUENCE</scope>
    <source>
        <strain evidence="3">LEGE 12446</strain>
    </source>
</reference>
<feature type="transmembrane region" description="Helical" evidence="1">
    <location>
        <begin position="28"/>
        <end position="51"/>
    </location>
</feature>
<dbReference type="InterPro" id="IPR019251">
    <property type="entry name" value="DUF2231_TM"/>
</dbReference>
<evidence type="ECO:0000259" key="2">
    <source>
        <dbReference type="Pfam" id="PF09990"/>
    </source>
</evidence>
<comment type="caution">
    <text evidence="3">The sequence shown here is derived from an EMBL/GenBank/DDBJ whole genome shotgun (WGS) entry which is preliminary data.</text>
</comment>
<organism evidence="3 4">
    <name type="scientific">Desmonostoc muscorum LEGE 12446</name>
    <dbReference type="NCBI Taxonomy" id="1828758"/>
    <lineage>
        <taxon>Bacteria</taxon>
        <taxon>Bacillati</taxon>
        <taxon>Cyanobacteriota</taxon>
        <taxon>Cyanophyceae</taxon>
        <taxon>Nostocales</taxon>
        <taxon>Nostocaceae</taxon>
        <taxon>Desmonostoc</taxon>
    </lineage>
</organism>
<evidence type="ECO:0000313" key="4">
    <source>
        <dbReference type="Proteomes" id="UP000622533"/>
    </source>
</evidence>
<keyword evidence="1" id="KW-0812">Transmembrane</keyword>
<keyword evidence="1" id="KW-1133">Transmembrane helix</keyword>
<proteinExistence type="predicted"/>
<dbReference type="Proteomes" id="UP000622533">
    <property type="component" value="Unassembled WGS sequence"/>
</dbReference>
<dbReference type="AlphaFoldDB" id="A0A8J7A746"/>